<feature type="transmembrane region" description="Helical" evidence="11">
    <location>
        <begin position="38"/>
        <end position="59"/>
    </location>
</feature>
<dbReference type="SMART" id="SM00387">
    <property type="entry name" value="HATPase_c"/>
    <property type="match status" value="1"/>
</dbReference>
<gene>
    <name evidence="13" type="ORF">DWW32_07245</name>
</gene>
<dbReference type="InterPro" id="IPR003594">
    <property type="entry name" value="HATPase_dom"/>
</dbReference>
<dbReference type="Gene3D" id="3.30.565.10">
    <property type="entry name" value="Histidine kinase-like ATPase, C-terminal domain"/>
    <property type="match status" value="1"/>
</dbReference>
<protein>
    <recommendedName>
        <fullName evidence="3">histidine kinase</fullName>
        <ecNumber evidence="3">2.7.13.3</ecNumber>
    </recommendedName>
</protein>
<keyword evidence="5" id="KW-0808">Transferase</keyword>
<feature type="domain" description="Histidine kinase" evidence="12">
    <location>
        <begin position="124"/>
        <end position="325"/>
    </location>
</feature>
<dbReference type="SUPFAM" id="SSF55874">
    <property type="entry name" value="ATPase domain of HSP90 chaperone/DNA topoisomerase II/histidine kinase"/>
    <property type="match status" value="1"/>
</dbReference>
<dbReference type="PRINTS" id="PR00344">
    <property type="entry name" value="BCTRLSENSOR"/>
</dbReference>
<dbReference type="InterPro" id="IPR036890">
    <property type="entry name" value="HATPase_C_sf"/>
</dbReference>
<accession>A0A395W9P1</accession>
<evidence type="ECO:0000256" key="9">
    <source>
        <dbReference type="ARBA" id="ARBA00023012"/>
    </source>
</evidence>
<dbReference type="GO" id="GO:0000155">
    <property type="term" value="F:phosphorelay sensor kinase activity"/>
    <property type="evidence" value="ECO:0007669"/>
    <property type="project" value="TreeGrafter"/>
</dbReference>
<dbReference type="EC" id="2.7.13.3" evidence="3"/>
<keyword evidence="4" id="KW-1003">Cell membrane</keyword>
<dbReference type="AlphaFoldDB" id="A0A395W9P1"/>
<evidence type="ECO:0000256" key="5">
    <source>
        <dbReference type="ARBA" id="ARBA00022679"/>
    </source>
</evidence>
<evidence type="ECO:0000256" key="4">
    <source>
        <dbReference type="ARBA" id="ARBA00022475"/>
    </source>
</evidence>
<dbReference type="PANTHER" id="PTHR45453:SF2">
    <property type="entry name" value="HISTIDINE KINASE"/>
    <property type="match status" value="1"/>
</dbReference>
<evidence type="ECO:0000259" key="12">
    <source>
        <dbReference type="PROSITE" id="PS50109"/>
    </source>
</evidence>
<evidence type="ECO:0000256" key="8">
    <source>
        <dbReference type="ARBA" id="ARBA00022989"/>
    </source>
</evidence>
<dbReference type="PANTHER" id="PTHR45453">
    <property type="entry name" value="PHOSPHATE REGULON SENSOR PROTEIN PHOR"/>
    <property type="match status" value="1"/>
</dbReference>
<keyword evidence="8 11" id="KW-1133">Transmembrane helix</keyword>
<comment type="subcellular location">
    <subcellularLocation>
        <location evidence="2">Cell membrane</location>
        <topology evidence="2">Multi-pass membrane protein</topology>
    </subcellularLocation>
</comment>
<evidence type="ECO:0000256" key="7">
    <source>
        <dbReference type="ARBA" id="ARBA00022777"/>
    </source>
</evidence>
<evidence type="ECO:0000256" key="6">
    <source>
        <dbReference type="ARBA" id="ARBA00022692"/>
    </source>
</evidence>
<keyword evidence="7 13" id="KW-0418">Kinase</keyword>
<proteinExistence type="predicted"/>
<keyword evidence="9" id="KW-0902">Two-component regulatory system</keyword>
<comment type="catalytic activity">
    <reaction evidence="1">
        <text>ATP + protein L-histidine = ADP + protein N-phospho-L-histidine.</text>
        <dbReference type="EC" id="2.7.13.3"/>
    </reaction>
</comment>
<evidence type="ECO:0000256" key="11">
    <source>
        <dbReference type="SAM" id="Phobius"/>
    </source>
</evidence>
<organism evidence="13 14">
    <name type="scientific">Holdemanella biformis</name>
    <dbReference type="NCBI Taxonomy" id="1735"/>
    <lineage>
        <taxon>Bacteria</taxon>
        <taxon>Bacillati</taxon>
        <taxon>Bacillota</taxon>
        <taxon>Erysipelotrichia</taxon>
        <taxon>Erysipelotrichales</taxon>
        <taxon>Erysipelotrichaceae</taxon>
        <taxon>Holdemanella</taxon>
    </lineage>
</organism>
<evidence type="ECO:0000256" key="3">
    <source>
        <dbReference type="ARBA" id="ARBA00012438"/>
    </source>
</evidence>
<dbReference type="GeneID" id="66580040"/>
<dbReference type="GO" id="GO:0004721">
    <property type="term" value="F:phosphoprotein phosphatase activity"/>
    <property type="evidence" value="ECO:0007669"/>
    <property type="project" value="TreeGrafter"/>
</dbReference>
<dbReference type="InterPro" id="IPR004358">
    <property type="entry name" value="Sig_transdc_His_kin-like_C"/>
</dbReference>
<dbReference type="InterPro" id="IPR050351">
    <property type="entry name" value="BphY/WalK/GraS-like"/>
</dbReference>
<keyword evidence="10 11" id="KW-0472">Membrane</keyword>
<dbReference type="Proteomes" id="UP000265489">
    <property type="component" value="Unassembled WGS sequence"/>
</dbReference>
<reference evidence="13 14" key="1">
    <citation type="submission" date="2018-08" db="EMBL/GenBank/DDBJ databases">
        <title>A genome reference for cultivated species of the human gut microbiota.</title>
        <authorList>
            <person name="Zou Y."/>
            <person name="Xue W."/>
            <person name="Luo G."/>
        </authorList>
    </citation>
    <scope>NUCLEOTIDE SEQUENCE [LARGE SCALE GENOMIC DNA]</scope>
    <source>
        <strain evidence="13 14">AF15-20</strain>
    </source>
</reference>
<keyword evidence="6 11" id="KW-0812">Transmembrane</keyword>
<dbReference type="PROSITE" id="PS50109">
    <property type="entry name" value="HIS_KIN"/>
    <property type="match status" value="1"/>
</dbReference>
<dbReference type="GO" id="GO:0016036">
    <property type="term" value="P:cellular response to phosphate starvation"/>
    <property type="evidence" value="ECO:0007669"/>
    <property type="project" value="TreeGrafter"/>
</dbReference>
<evidence type="ECO:0000313" key="13">
    <source>
        <dbReference type="EMBL" id="RGU91242.1"/>
    </source>
</evidence>
<evidence type="ECO:0000256" key="10">
    <source>
        <dbReference type="ARBA" id="ARBA00023136"/>
    </source>
</evidence>
<evidence type="ECO:0000256" key="1">
    <source>
        <dbReference type="ARBA" id="ARBA00000085"/>
    </source>
</evidence>
<comment type="caution">
    <text evidence="13">The sequence shown here is derived from an EMBL/GenBank/DDBJ whole genome shotgun (WGS) entry which is preliminary data.</text>
</comment>
<evidence type="ECO:0000256" key="2">
    <source>
        <dbReference type="ARBA" id="ARBA00004651"/>
    </source>
</evidence>
<dbReference type="RefSeq" id="WP_118325277.1">
    <property type="nucleotide sequence ID" value="NZ_QRYH01000017.1"/>
</dbReference>
<evidence type="ECO:0000313" key="14">
    <source>
        <dbReference type="Proteomes" id="UP000265489"/>
    </source>
</evidence>
<dbReference type="GO" id="GO:0005886">
    <property type="term" value="C:plasma membrane"/>
    <property type="evidence" value="ECO:0007669"/>
    <property type="project" value="UniProtKB-SubCell"/>
</dbReference>
<dbReference type="InterPro" id="IPR005467">
    <property type="entry name" value="His_kinase_dom"/>
</dbReference>
<dbReference type="EMBL" id="QRYQ01000012">
    <property type="protein sequence ID" value="RGU91242.1"/>
    <property type="molecule type" value="Genomic_DNA"/>
</dbReference>
<sequence length="329" mass="38539">MKLFIHYLKDRLFFIMIYVVSVLICLCVFKLYNLELEAFTYAFMILCVLLVVCFLFDYYKYYKKHQTLVTLQSNSNVTLACDLQDSSLMGEDYHKILVAMKEYHDEYVISSENKMHDLEDYFTMWVHQAKLPIAAMKLLLEDDKLSRSEIKLQLLRMDQYTDMVLAYLRLHSTHTDFLFKELELDDLIRQSIRRFSTEFIRKHIQLSFKETGDVILSDEKWLVFVLEQILSNSLKYTNENGLISIYMKSKHVLVIEDTGIGISASDLNRVFEKGYTGMNGRSDKTASGLGLYLCKNILDMLNHKIRIESNVGKGTRVILDLTHFEGRIE</sequence>
<feature type="transmembrane region" description="Helical" evidence="11">
    <location>
        <begin position="12"/>
        <end position="32"/>
    </location>
</feature>
<dbReference type="Pfam" id="PF02518">
    <property type="entry name" value="HATPase_c"/>
    <property type="match status" value="1"/>
</dbReference>
<name>A0A395W9P1_9FIRM</name>